<evidence type="ECO:0000313" key="3">
    <source>
        <dbReference type="Proteomes" id="UP000451471"/>
    </source>
</evidence>
<dbReference type="EMBL" id="WSZK01000048">
    <property type="protein sequence ID" value="MWG36960.1"/>
    <property type="molecule type" value="Genomic_DNA"/>
</dbReference>
<dbReference type="Pfam" id="PF01979">
    <property type="entry name" value="Amidohydro_1"/>
    <property type="match status" value="1"/>
</dbReference>
<feature type="domain" description="Amidohydrolase-related" evidence="1">
    <location>
        <begin position="59"/>
        <end position="408"/>
    </location>
</feature>
<dbReference type="InterPro" id="IPR011059">
    <property type="entry name" value="Metal-dep_hydrolase_composite"/>
</dbReference>
<dbReference type="PANTHER" id="PTHR43135">
    <property type="entry name" value="ALPHA-D-RIBOSE 1-METHYLPHOSPHONATE 5-TRIPHOSPHATE DIPHOSPHATASE"/>
    <property type="match status" value="1"/>
</dbReference>
<dbReference type="RefSeq" id="WP_158206606.1">
    <property type="nucleotide sequence ID" value="NZ_WSZK01000048.1"/>
</dbReference>
<dbReference type="GO" id="GO:0016810">
    <property type="term" value="F:hydrolase activity, acting on carbon-nitrogen (but not peptide) bonds"/>
    <property type="evidence" value="ECO:0007669"/>
    <property type="project" value="InterPro"/>
</dbReference>
<organism evidence="2 3">
    <name type="scientific">Halomarina oriensis</name>
    <dbReference type="NCBI Taxonomy" id="671145"/>
    <lineage>
        <taxon>Archaea</taxon>
        <taxon>Methanobacteriati</taxon>
        <taxon>Methanobacteriota</taxon>
        <taxon>Stenosarchaea group</taxon>
        <taxon>Halobacteria</taxon>
        <taxon>Halobacteriales</taxon>
        <taxon>Natronomonadaceae</taxon>
        <taxon>Halomarina</taxon>
    </lineage>
</organism>
<dbReference type="Proteomes" id="UP000451471">
    <property type="component" value="Unassembled WGS sequence"/>
</dbReference>
<evidence type="ECO:0000313" key="2">
    <source>
        <dbReference type="EMBL" id="MWG36960.1"/>
    </source>
</evidence>
<dbReference type="SUPFAM" id="SSF51556">
    <property type="entry name" value="Metallo-dependent hydrolases"/>
    <property type="match status" value="1"/>
</dbReference>
<dbReference type="Gene3D" id="2.30.40.10">
    <property type="entry name" value="Urease, subunit C, domain 1"/>
    <property type="match status" value="1"/>
</dbReference>
<proteinExistence type="predicted"/>
<dbReference type="InterPro" id="IPR057744">
    <property type="entry name" value="OTAase-like"/>
</dbReference>
<dbReference type="AlphaFoldDB" id="A0A6B0GQK9"/>
<dbReference type="InterPro" id="IPR051781">
    <property type="entry name" value="Metallo-dep_Hydrolase"/>
</dbReference>
<dbReference type="Gene3D" id="3.20.20.140">
    <property type="entry name" value="Metal-dependent hydrolases"/>
    <property type="match status" value="1"/>
</dbReference>
<gene>
    <name evidence="2" type="ORF">GQS65_21150</name>
</gene>
<keyword evidence="2" id="KW-0378">Hydrolase</keyword>
<reference evidence="2 3" key="1">
    <citation type="submission" date="2019-12" db="EMBL/GenBank/DDBJ databases">
        <title>Halocatena pleomorpha gen. nov. sp. nov., an extremely halophilic archaeon of family Halobacteriaceae isolated from saltpan soil.</title>
        <authorList>
            <person name="Pal Y."/>
            <person name="Verma A."/>
            <person name="Krishnamurthi S."/>
            <person name="Kumar P."/>
        </authorList>
    </citation>
    <scope>NUCLEOTIDE SEQUENCE [LARGE SCALE GENOMIC DNA]</scope>
    <source>
        <strain evidence="2 3">JCM 16495</strain>
    </source>
</reference>
<dbReference type="InterPro" id="IPR032466">
    <property type="entry name" value="Metal_Hydrolase"/>
</dbReference>
<protein>
    <submittedName>
        <fullName evidence="2">Amidohydrolase family protein</fullName>
    </submittedName>
</protein>
<dbReference type="CDD" id="cd01299">
    <property type="entry name" value="Met_dep_hydrolase_A"/>
    <property type="match status" value="1"/>
</dbReference>
<dbReference type="OrthoDB" id="24954at2157"/>
<accession>A0A6B0GQK9</accession>
<name>A0A6B0GQK9_9EURY</name>
<dbReference type="SUPFAM" id="SSF51338">
    <property type="entry name" value="Composite domain of metallo-dependent hydrolases"/>
    <property type="match status" value="1"/>
</dbReference>
<evidence type="ECO:0000259" key="1">
    <source>
        <dbReference type="Pfam" id="PF01979"/>
    </source>
</evidence>
<dbReference type="InterPro" id="IPR006680">
    <property type="entry name" value="Amidohydro-rel"/>
</dbReference>
<dbReference type="PANTHER" id="PTHR43135:SF3">
    <property type="entry name" value="ALPHA-D-RIBOSE 1-METHYLPHOSPHONATE 5-TRIPHOSPHATE DIPHOSPHATASE"/>
    <property type="match status" value="1"/>
</dbReference>
<comment type="caution">
    <text evidence="2">The sequence shown here is derived from an EMBL/GenBank/DDBJ whole genome shotgun (WGS) entry which is preliminary data.</text>
</comment>
<sequence>MTEDSITVLDCGTLVDGLSDDARPNVRVVVTDGTITEVGPRDSIDRPEGATFVDHSEQFVLPGLIDAHLHINGWRSLRPFDMLTLDVALGTARATKDLRTLLGAGFTSVRDCGGPTGLGLRQAVEEGEIPGPRIYTAWKSFSQTAGHADAHYLPHEWVTNDPHAGRVLTDGPTEARREARKHVREGVDLIKIMTSGGMLSQKDHPDHAHYTDEEIRAFTEEAHRVGIPVASHAEGTDGINNALRNGVDTIEHGIGIDDESLDLFEETGAILVPTIQAIYRNAVAGPESDVPEWSQEKSAAAHEEHLESARRAYEAGVPIAHASDCGGTEDHPLGTYLEFELLVDEVGMSEMEALQSGTSVAARALHDESVGAVEPGRHGDFVVLDEDPLADIRALESVADVYKDGRPVAL</sequence>
<keyword evidence="3" id="KW-1185">Reference proteome</keyword>